<gene>
    <name evidence="1" type="ORF">LCGC14_2154860</name>
</gene>
<reference evidence="1" key="1">
    <citation type="journal article" date="2015" name="Nature">
        <title>Complex archaea that bridge the gap between prokaryotes and eukaryotes.</title>
        <authorList>
            <person name="Spang A."/>
            <person name="Saw J.H."/>
            <person name="Jorgensen S.L."/>
            <person name="Zaremba-Niedzwiedzka K."/>
            <person name="Martijn J."/>
            <person name="Lind A.E."/>
            <person name="van Eijk R."/>
            <person name="Schleper C."/>
            <person name="Guy L."/>
            <person name="Ettema T.J."/>
        </authorList>
    </citation>
    <scope>NUCLEOTIDE SEQUENCE</scope>
</reference>
<comment type="caution">
    <text evidence="1">The sequence shown here is derived from an EMBL/GenBank/DDBJ whole genome shotgun (WGS) entry which is preliminary data.</text>
</comment>
<sequence>YSLIGVVVISTLALAWLFHDGISHDKEPFVFDQEEFCEWNNRQFRDWHERCVSGLTPYHCEEVAPEELNRLLPCPEPVFRTLNISTRIIADTLIVTVHLAIGTKDTTIIHAEAGILYGLSHLQVEVKP</sequence>
<name>A0A0F9DUD4_9ZZZZ</name>
<evidence type="ECO:0000313" key="1">
    <source>
        <dbReference type="EMBL" id="KKL65448.1"/>
    </source>
</evidence>
<dbReference type="AlphaFoldDB" id="A0A0F9DUD4"/>
<feature type="non-terminal residue" evidence="1">
    <location>
        <position position="1"/>
    </location>
</feature>
<dbReference type="EMBL" id="LAZR01027524">
    <property type="protein sequence ID" value="KKL65448.1"/>
    <property type="molecule type" value="Genomic_DNA"/>
</dbReference>
<accession>A0A0F9DUD4</accession>
<protein>
    <submittedName>
        <fullName evidence="1">Uncharacterized protein</fullName>
    </submittedName>
</protein>
<organism evidence="1">
    <name type="scientific">marine sediment metagenome</name>
    <dbReference type="NCBI Taxonomy" id="412755"/>
    <lineage>
        <taxon>unclassified sequences</taxon>
        <taxon>metagenomes</taxon>
        <taxon>ecological metagenomes</taxon>
    </lineage>
</organism>
<proteinExistence type="predicted"/>